<dbReference type="PANTHER" id="PTHR45990">
    <property type="entry name" value="DNA REPAIR PROTEIN REV1"/>
    <property type="match status" value="1"/>
</dbReference>
<dbReference type="GO" id="GO:0006281">
    <property type="term" value="P:DNA repair"/>
    <property type="evidence" value="ECO:0007669"/>
    <property type="project" value="InterPro"/>
</dbReference>
<dbReference type="GO" id="GO:0003887">
    <property type="term" value="F:DNA-directed DNA polymerase activity"/>
    <property type="evidence" value="ECO:0007669"/>
    <property type="project" value="TreeGrafter"/>
</dbReference>
<dbReference type="GO" id="GO:0070987">
    <property type="term" value="P:error-free translesion synthesis"/>
    <property type="evidence" value="ECO:0007669"/>
    <property type="project" value="TreeGrafter"/>
</dbReference>
<dbReference type="PANTHER" id="PTHR45990:SF1">
    <property type="entry name" value="DNA REPAIR PROTEIN REV1"/>
    <property type="match status" value="1"/>
</dbReference>
<evidence type="ECO:0000313" key="4">
    <source>
        <dbReference type="Proteomes" id="UP001515480"/>
    </source>
</evidence>
<dbReference type="Gene3D" id="1.10.150.20">
    <property type="entry name" value="5' to 3' exonuclease, C-terminal subdomain"/>
    <property type="match status" value="1"/>
</dbReference>
<evidence type="ECO:0000259" key="2">
    <source>
        <dbReference type="PROSITE" id="PS50173"/>
    </source>
</evidence>
<dbReference type="Gene3D" id="3.30.70.270">
    <property type="match status" value="1"/>
</dbReference>
<dbReference type="SUPFAM" id="SSF100879">
    <property type="entry name" value="Lesion bypass DNA polymerase (Y-family), little finger domain"/>
    <property type="match status" value="1"/>
</dbReference>
<feature type="compositionally biased region" description="Low complexity" evidence="1">
    <location>
        <begin position="501"/>
        <end position="511"/>
    </location>
</feature>
<dbReference type="InterPro" id="IPR043502">
    <property type="entry name" value="DNA/RNA_pol_sf"/>
</dbReference>
<feature type="region of interest" description="Disordered" evidence="1">
    <location>
        <begin position="1"/>
        <end position="49"/>
    </location>
</feature>
<dbReference type="GO" id="GO:0003684">
    <property type="term" value="F:damaged DNA binding"/>
    <property type="evidence" value="ECO:0007669"/>
    <property type="project" value="InterPro"/>
</dbReference>
<dbReference type="GO" id="GO:0017125">
    <property type="term" value="F:deoxycytidyl transferase activity"/>
    <property type="evidence" value="ECO:0007669"/>
    <property type="project" value="TreeGrafter"/>
</dbReference>
<keyword evidence="4" id="KW-1185">Reference proteome</keyword>
<sequence length="677" mass="69511">MAGEGGEAPTSEASASAEEHQKRLQAARRVAAEARRGRPQLNGAQRSSKDNENFVSDFLAASRLHFIGSWKERYYALLDALPPPPPLPPVQPGESRTFLHIDMDCFFASVAARGRPELSGLPLAVSWSDSSHGSSEIASANYCARRAGVRNGMWLRRARELCPDLISMPYEFDAYAAAAEAMYKAVLDATPHVMGVSIDECYADVSGMGDPTAIASQLRACIFERTGCYASIGIGPSRLLARLATRLAKPDRGAGVASLTAQQAAPLLRDAELASFPGVGPALRAKLLALGAATGADLAALPPPRLAAAVGAASARRLSLLLAGRDATAWAPRPPRLSVGAQASWGVRFASDAQAAAFAARLAHEVAAKLRGARLTCLSLTLKLWRALGGAPAALSKGSLGHGACETLCRTASLRAPTASGAALAAELQAMLAALRVPPAELRGMGVSAARLGGEARAARRGGTPAARVARAPPRGEYSPSKLPRAWQPFAAPGRPPLPAAAPHAHASSCSPSPPASPRQLPSPSPPRPPSPHTPSPLPPPSPPASPLPSPFASPALSPAALLEELADSLRLHFIEALLSPAATAAEADGRFSSLRALLRESVALLAAAPPAAGSLAPRRAARALLLRARALGVSTLNLAAARVGEGGALALRSVAWLGACDEAAAACGLEGGGEGS</sequence>
<dbReference type="SUPFAM" id="SSF56672">
    <property type="entry name" value="DNA/RNA polymerases"/>
    <property type="match status" value="1"/>
</dbReference>
<organism evidence="3 4">
    <name type="scientific">Prymnesium parvum</name>
    <name type="common">Toxic golden alga</name>
    <dbReference type="NCBI Taxonomy" id="97485"/>
    <lineage>
        <taxon>Eukaryota</taxon>
        <taxon>Haptista</taxon>
        <taxon>Haptophyta</taxon>
        <taxon>Prymnesiophyceae</taxon>
        <taxon>Prymnesiales</taxon>
        <taxon>Prymnesiaceae</taxon>
        <taxon>Prymnesium</taxon>
    </lineage>
</organism>
<dbReference type="AlphaFoldDB" id="A0AB34IZW5"/>
<dbReference type="Pfam" id="PF00817">
    <property type="entry name" value="IMS"/>
    <property type="match status" value="1"/>
</dbReference>
<dbReference type="Gene3D" id="3.30.1490.100">
    <property type="entry name" value="DNA polymerase, Y-family, little finger domain"/>
    <property type="match status" value="1"/>
</dbReference>
<dbReference type="Gene3D" id="3.40.1170.60">
    <property type="match status" value="1"/>
</dbReference>
<dbReference type="EMBL" id="JBGBPQ010000016">
    <property type="protein sequence ID" value="KAL1508563.1"/>
    <property type="molecule type" value="Genomic_DNA"/>
</dbReference>
<dbReference type="GO" id="GO:0005634">
    <property type="term" value="C:nucleus"/>
    <property type="evidence" value="ECO:0007669"/>
    <property type="project" value="TreeGrafter"/>
</dbReference>
<dbReference type="InterPro" id="IPR001126">
    <property type="entry name" value="UmuC"/>
</dbReference>
<accession>A0AB34IZW5</accession>
<dbReference type="Proteomes" id="UP001515480">
    <property type="component" value="Unassembled WGS sequence"/>
</dbReference>
<feature type="compositionally biased region" description="Pro residues" evidence="1">
    <location>
        <begin position="512"/>
        <end position="552"/>
    </location>
</feature>
<feature type="compositionally biased region" description="Low complexity" evidence="1">
    <location>
        <begin position="7"/>
        <end position="16"/>
    </location>
</feature>
<dbReference type="InterPro" id="IPR043128">
    <property type="entry name" value="Rev_trsase/Diguanyl_cyclase"/>
</dbReference>
<evidence type="ECO:0000256" key="1">
    <source>
        <dbReference type="SAM" id="MobiDB-lite"/>
    </source>
</evidence>
<proteinExistence type="predicted"/>
<name>A0AB34IZW5_PRYPA</name>
<dbReference type="GO" id="GO:0042276">
    <property type="term" value="P:error-prone translesion synthesis"/>
    <property type="evidence" value="ECO:0007669"/>
    <property type="project" value="TreeGrafter"/>
</dbReference>
<feature type="region of interest" description="Disordered" evidence="1">
    <location>
        <begin position="455"/>
        <end position="552"/>
    </location>
</feature>
<dbReference type="Pfam" id="PF11799">
    <property type="entry name" value="IMS_C"/>
    <property type="match status" value="1"/>
</dbReference>
<evidence type="ECO:0000313" key="3">
    <source>
        <dbReference type="EMBL" id="KAL1508563.1"/>
    </source>
</evidence>
<reference evidence="3 4" key="1">
    <citation type="journal article" date="2024" name="Science">
        <title>Giant polyketide synthase enzymes in the biosynthesis of giant marine polyether toxins.</title>
        <authorList>
            <person name="Fallon T.R."/>
            <person name="Shende V.V."/>
            <person name="Wierzbicki I.H."/>
            <person name="Pendleton A.L."/>
            <person name="Watervoot N.F."/>
            <person name="Auber R.P."/>
            <person name="Gonzalez D.J."/>
            <person name="Wisecaver J.H."/>
            <person name="Moore B.S."/>
        </authorList>
    </citation>
    <scope>NUCLEOTIDE SEQUENCE [LARGE SCALE GENOMIC DNA]</scope>
    <source>
        <strain evidence="3 4">12B1</strain>
    </source>
</reference>
<dbReference type="InterPro" id="IPR017961">
    <property type="entry name" value="DNA_pol_Y-fam_little_finger"/>
</dbReference>
<dbReference type="InterPro" id="IPR036775">
    <property type="entry name" value="DNA_pol_Y-fam_lit_finger_sf"/>
</dbReference>
<feature type="compositionally biased region" description="Low complexity" evidence="1">
    <location>
        <begin position="455"/>
        <end position="476"/>
    </location>
</feature>
<comment type="caution">
    <text evidence="3">The sequence shown here is derived from an EMBL/GenBank/DDBJ whole genome shotgun (WGS) entry which is preliminary data.</text>
</comment>
<gene>
    <name evidence="3" type="ORF">AB1Y20_004662</name>
</gene>
<protein>
    <recommendedName>
        <fullName evidence="2">UmuC domain-containing protein</fullName>
    </recommendedName>
</protein>
<feature type="domain" description="UmuC" evidence="2">
    <location>
        <begin position="98"/>
        <end position="280"/>
    </location>
</feature>
<dbReference type="PROSITE" id="PS50173">
    <property type="entry name" value="UMUC"/>
    <property type="match status" value="1"/>
</dbReference>